<dbReference type="PANTHER" id="PTHR34144:SF5">
    <property type="entry name" value="ALPHA-1,3-MANNOSYLTRANSFERASE CMT1"/>
    <property type="match status" value="1"/>
</dbReference>
<evidence type="ECO:0000313" key="4">
    <source>
        <dbReference type="Proteomes" id="UP001140453"/>
    </source>
</evidence>
<dbReference type="EMBL" id="JAPEVB010000004">
    <property type="protein sequence ID" value="KAJ4389998.1"/>
    <property type="molecule type" value="Genomic_DNA"/>
</dbReference>
<dbReference type="InterPro" id="IPR021047">
    <property type="entry name" value="Mannosyltransferase_CMT1"/>
</dbReference>
<evidence type="ECO:0000256" key="1">
    <source>
        <dbReference type="SAM" id="MobiDB-lite"/>
    </source>
</evidence>
<accession>A0A9W8YTQ9</accession>
<name>A0A9W8YTQ9_9PEZI</name>
<organism evidence="3 4">
    <name type="scientific">Gnomoniopsis smithogilvyi</name>
    <dbReference type="NCBI Taxonomy" id="1191159"/>
    <lineage>
        <taxon>Eukaryota</taxon>
        <taxon>Fungi</taxon>
        <taxon>Dikarya</taxon>
        <taxon>Ascomycota</taxon>
        <taxon>Pezizomycotina</taxon>
        <taxon>Sordariomycetes</taxon>
        <taxon>Sordariomycetidae</taxon>
        <taxon>Diaporthales</taxon>
        <taxon>Gnomoniaceae</taxon>
        <taxon>Gnomoniopsis</taxon>
    </lineage>
</organism>
<comment type="caution">
    <text evidence="3">The sequence shown here is derived from an EMBL/GenBank/DDBJ whole genome shotgun (WGS) entry which is preliminary data.</text>
</comment>
<dbReference type="Proteomes" id="UP001140453">
    <property type="component" value="Unassembled WGS sequence"/>
</dbReference>
<feature type="chain" id="PRO_5040878274" description="Alpha-1,3-mannosyltransferase CMT1" evidence="2">
    <location>
        <begin position="32"/>
        <end position="478"/>
    </location>
</feature>
<dbReference type="PANTHER" id="PTHR34144">
    <property type="entry name" value="CHROMOSOME 8, WHOLE GENOME SHOTGUN SEQUENCE"/>
    <property type="match status" value="1"/>
</dbReference>
<feature type="region of interest" description="Disordered" evidence="1">
    <location>
        <begin position="52"/>
        <end position="76"/>
    </location>
</feature>
<dbReference type="OrthoDB" id="262547at2759"/>
<evidence type="ECO:0008006" key="5">
    <source>
        <dbReference type="Google" id="ProtNLM"/>
    </source>
</evidence>
<sequence length="478" mass="54309">MNWRSHRRLLLRTLVAAILLVVISLLTRVLSTPSSLEYDLFDSDQYSGQVTTNPAAHDDYGAHVPSLKSDGTQQKMEQEKEEVIIKPIPYDLNEVPEQMRTKVTSYVRAILDPYDSTFTGLRCPRVKTKRYGHLQAPLGENSRMYFFALDLRQVVDLLPRLMGSIVEAMRFLGPENCALSIIEGNSDDGTWEVLSALKPKLESLGVLSFVLKEQIDPSKDDRIGNLARLRSLALEPLRNSRNSTARSLGLIGSTSKFTDDAVVVFLNDVAACPEDILELLHQRILQAADMTCAMDWHHPGGKNGKPYFYDVWISRALSGDLFFDIPTSGSWDYAETLFPFDPEASQRFAHHRPFQVFACWNGAVTFTAKPILDGKIDFRQLYEGECFQGEPNTFCKDMWFHGYGRIAVVPSVNLEYTDERGAWIKEERGFVYQWAAEEEDEVEGAPPLKIDWKGPPDKVKCMPEFQRQNWVPWNESLV</sequence>
<reference evidence="3" key="1">
    <citation type="submission" date="2022-10" db="EMBL/GenBank/DDBJ databases">
        <title>Tapping the CABI collections for fungal endophytes: first genome assemblies for Collariella, Neodidymelliopsis, Ascochyta clinopodiicola, Didymella pomorum, Didymosphaeria variabile, Neocosmospora piperis and Neocucurbitaria cava.</title>
        <authorList>
            <person name="Hill R."/>
        </authorList>
    </citation>
    <scope>NUCLEOTIDE SEQUENCE</scope>
    <source>
        <strain evidence="3">IMI 355082</strain>
    </source>
</reference>
<protein>
    <recommendedName>
        <fullName evidence="5">Alpha-1,3-mannosyltransferase CMT1</fullName>
    </recommendedName>
</protein>
<gene>
    <name evidence="3" type="ORF">N0V93_007471</name>
</gene>
<keyword evidence="2" id="KW-0732">Signal</keyword>
<evidence type="ECO:0000313" key="3">
    <source>
        <dbReference type="EMBL" id="KAJ4389998.1"/>
    </source>
</evidence>
<keyword evidence="4" id="KW-1185">Reference proteome</keyword>
<dbReference type="Pfam" id="PF11735">
    <property type="entry name" value="CAP59_mtransfer"/>
    <property type="match status" value="1"/>
</dbReference>
<dbReference type="AlphaFoldDB" id="A0A9W8YTQ9"/>
<evidence type="ECO:0000256" key="2">
    <source>
        <dbReference type="SAM" id="SignalP"/>
    </source>
</evidence>
<proteinExistence type="predicted"/>
<feature type="signal peptide" evidence="2">
    <location>
        <begin position="1"/>
        <end position="31"/>
    </location>
</feature>